<gene>
    <name evidence="1" type="ORF">AMURIS_03741</name>
</gene>
<dbReference type="Proteomes" id="UP000236311">
    <property type="component" value="Unassembled WGS sequence"/>
</dbReference>
<name>A0A2K4ZKJ6_9FIRM</name>
<proteinExistence type="predicted"/>
<evidence type="ECO:0000313" key="2">
    <source>
        <dbReference type="Proteomes" id="UP000236311"/>
    </source>
</evidence>
<keyword evidence="2" id="KW-1185">Reference proteome</keyword>
<dbReference type="AlphaFoldDB" id="A0A2K4ZKJ6"/>
<protein>
    <submittedName>
        <fullName evidence="1">Uncharacterized protein</fullName>
    </submittedName>
</protein>
<reference evidence="1 2" key="1">
    <citation type="submission" date="2018-01" db="EMBL/GenBank/DDBJ databases">
        <authorList>
            <person name="Gaut B.S."/>
            <person name="Morton B.R."/>
            <person name="Clegg M.T."/>
            <person name="Duvall M.R."/>
        </authorList>
    </citation>
    <scope>NUCLEOTIDE SEQUENCE [LARGE SCALE GENOMIC DNA]</scope>
    <source>
        <strain evidence="1">GP69</strain>
    </source>
</reference>
<accession>A0A2K4ZKJ6</accession>
<dbReference type="OrthoDB" id="2991043at2"/>
<dbReference type="EMBL" id="OFSM01000021">
    <property type="protein sequence ID" value="SOY31007.1"/>
    <property type="molecule type" value="Genomic_DNA"/>
</dbReference>
<organism evidence="1 2">
    <name type="scientific">Acetatifactor muris</name>
    <dbReference type="NCBI Taxonomy" id="879566"/>
    <lineage>
        <taxon>Bacteria</taxon>
        <taxon>Bacillati</taxon>
        <taxon>Bacillota</taxon>
        <taxon>Clostridia</taxon>
        <taxon>Lachnospirales</taxon>
        <taxon>Lachnospiraceae</taxon>
        <taxon>Acetatifactor</taxon>
    </lineage>
</organism>
<dbReference type="RefSeq" id="WP_103241023.1">
    <property type="nucleotide sequence ID" value="NZ_JANJZD010000024.1"/>
</dbReference>
<evidence type="ECO:0000313" key="1">
    <source>
        <dbReference type="EMBL" id="SOY31007.1"/>
    </source>
</evidence>
<sequence length="98" mass="11092">MKVLKTGKSAGGVDIQIEEWSENYSFMPYGSTLAFYPKSKATHKGQFAPKAGESYRFSFEFPSNEEAEAAFTELESGNSTFTDYLKYWAGKPEYRDCI</sequence>